<accession>A0A1Q9ATF9</accession>
<evidence type="ECO:0000256" key="8">
    <source>
        <dbReference type="ARBA" id="ARBA00023136"/>
    </source>
</evidence>
<comment type="caution">
    <text evidence="11">The sequence shown here is derived from an EMBL/GenBank/DDBJ whole genome shotgun (WGS) entry which is preliminary data.</text>
</comment>
<keyword evidence="12" id="KW-1185">Reference proteome</keyword>
<comment type="similarity">
    <text evidence="1 10">Belongs to the alphaproteobacteria porin family.</text>
</comment>
<gene>
    <name evidence="11" type="ORF">BJF93_17305</name>
</gene>
<evidence type="ECO:0000256" key="6">
    <source>
        <dbReference type="ARBA" id="ARBA00023065"/>
    </source>
</evidence>
<dbReference type="InterPro" id="IPR003684">
    <property type="entry name" value="Porin_alphabac"/>
</dbReference>
<comment type="subcellular location">
    <subcellularLocation>
        <location evidence="10">Cell outer membrane</location>
        <topology evidence="10">Multi-pass membrane protein</topology>
    </subcellularLocation>
</comment>
<sequence>MNIKSLLLGSAAAMAVVSGAQAADAIVAAEPEPMEYVRVCDAFGKGYFYIPGTETCLRVYGYVRTEFRYRENEYTNGGDIDAYSRGYLTFAAKNDTELGVVSSYINIQADTEGSAFVDGAWINVAGFDVGYFYNWWDDGLSGETDELGSNLFNAIRYTYDGGTFLAGVAVEELDNGVNAKWNDNIGVSGKLGFTVGGVKADVIASYDFDAEEAAFRGMMFADIGPGTFGLAGIYATDPNAYYSAAEWTVAAEYAIKATDKITITPAAQYFGNVNTRYRAGTLGFIDTNPSARGAFSSSDAWKVGLTAGYQITEGLKTLATVNYVKFDNAPSNIDDSKWTGFLRLQRDF</sequence>
<name>A0A1Q9ATF9_9HYPH</name>
<dbReference type="Pfam" id="PF02530">
    <property type="entry name" value="Porin_2"/>
    <property type="match status" value="1"/>
</dbReference>
<keyword evidence="9 10" id="KW-0998">Cell outer membrane</keyword>
<dbReference type="RefSeq" id="WP_075629030.1">
    <property type="nucleotide sequence ID" value="NZ_FOAM01000003.1"/>
</dbReference>
<evidence type="ECO:0000313" key="12">
    <source>
        <dbReference type="Proteomes" id="UP000186364"/>
    </source>
</evidence>
<dbReference type="GO" id="GO:0006811">
    <property type="term" value="P:monoatomic ion transport"/>
    <property type="evidence" value="ECO:0007669"/>
    <property type="project" value="UniProtKB-KW"/>
</dbReference>
<evidence type="ECO:0000256" key="3">
    <source>
        <dbReference type="ARBA" id="ARBA00022452"/>
    </source>
</evidence>
<proteinExistence type="inferred from homology"/>
<keyword evidence="2 10" id="KW-0813">Transport</keyword>
<protein>
    <recommendedName>
        <fullName evidence="10">Porin</fullName>
    </recommendedName>
</protein>
<feature type="signal peptide" evidence="10">
    <location>
        <begin position="1"/>
        <end position="22"/>
    </location>
</feature>
<comment type="domain">
    <text evidence="10">Consists of 16-stranded beta-barrel sheets, with large surface-exposed loops, that form a transmembrane pore at the center of each barrel. The pore is partially ocluded by a peptide loop that folds into the pore lumen.</text>
</comment>
<evidence type="ECO:0000256" key="2">
    <source>
        <dbReference type="ARBA" id="ARBA00022448"/>
    </source>
</evidence>
<evidence type="ECO:0000256" key="5">
    <source>
        <dbReference type="ARBA" id="ARBA00022729"/>
    </source>
</evidence>
<evidence type="ECO:0000256" key="7">
    <source>
        <dbReference type="ARBA" id="ARBA00023114"/>
    </source>
</evidence>
<dbReference type="AlphaFoldDB" id="A0A1Q9ATF9"/>
<reference evidence="11 12" key="1">
    <citation type="submission" date="2016-09" db="EMBL/GenBank/DDBJ databases">
        <title>Rhizobium sp. nov., a novel species isolated from the rice rhizosphere.</title>
        <authorList>
            <person name="Zhao J."/>
            <person name="Zhang X."/>
        </authorList>
    </citation>
    <scope>NUCLEOTIDE SEQUENCE [LARGE SCALE GENOMIC DNA]</scope>
    <source>
        <strain evidence="11 12">1.7048</strain>
    </source>
</reference>
<keyword evidence="4 10" id="KW-0812">Transmembrane</keyword>
<dbReference type="SUPFAM" id="SSF56935">
    <property type="entry name" value="Porins"/>
    <property type="match status" value="1"/>
</dbReference>
<evidence type="ECO:0000256" key="1">
    <source>
        <dbReference type="ARBA" id="ARBA00009521"/>
    </source>
</evidence>
<comment type="function">
    <text evidence="10">Forms passive diffusion pores that allow small molecular weight hydrophilic materials across the outer membrane.</text>
</comment>
<keyword evidence="8 10" id="KW-0472">Membrane</keyword>
<organism evidence="11 12">
    <name type="scientific">Xaviernesmea oryzae</name>
    <dbReference type="NCBI Taxonomy" id="464029"/>
    <lineage>
        <taxon>Bacteria</taxon>
        <taxon>Pseudomonadati</taxon>
        <taxon>Pseudomonadota</taxon>
        <taxon>Alphaproteobacteria</taxon>
        <taxon>Hyphomicrobiales</taxon>
        <taxon>Rhizobiaceae</taxon>
        <taxon>Rhizobium/Agrobacterium group</taxon>
        <taxon>Xaviernesmea</taxon>
    </lineage>
</organism>
<evidence type="ECO:0000313" key="11">
    <source>
        <dbReference type="EMBL" id="OLP58605.1"/>
    </source>
</evidence>
<dbReference type="GO" id="GO:0009279">
    <property type="term" value="C:cell outer membrane"/>
    <property type="evidence" value="ECO:0007669"/>
    <property type="project" value="UniProtKB-SubCell"/>
</dbReference>
<evidence type="ECO:0000256" key="4">
    <source>
        <dbReference type="ARBA" id="ARBA00022692"/>
    </source>
</evidence>
<keyword evidence="3 10" id="KW-1134">Transmembrane beta strand</keyword>
<evidence type="ECO:0000256" key="10">
    <source>
        <dbReference type="RuleBase" id="RU364005"/>
    </source>
</evidence>
<dbReference type="OrthoDB" id="7801681at2"/>
<dbReference type="Proteomes" id="UP000186364">
    <property type="component" value="Unassembled WGS sequence"/>
</dbReference>
<dbReference type="EMBL" id="MKIP01000057">
    <property type="protein sequence ID" value="OLP58605.1"/>
    <property type="molecule type" value="Genomic_DNA"/>
</dbReference>
<evidence type="ECO:0000256" key="9">
    <source>
        <dbReference type="ARBA" id="ARBA00023237"/>
    </source>
</evidence>
<keyword evidence="5 10" id="KW-0732">Signal</keyword>
<dbReference type="GO" id="GO:0015288">
    <property type="term" value="F:porin activity"/>
    <property type="evidence" value="ECO:0007669"/>
    <property type="project" value="UniProtKB-KW"/>
</dbReference>
<dbReference type="GO" id="GO:0046930">
    <property type="term" value="C:pore complex"/>
    <property type="evidence" value="ECO:0007669"/>
    <property type="project" value="UniProtKB-KW"/>
</dbReference>
<keyword evidence="6 10" id="KW-0406">Ion transport</keyword>
<keyword evidence="7 10" id="KW-0626">Porin</keyword>
<feature type="chain" id="PRO_5010001627" description="Porin" evidence="10">
    <location>
        <begin position="23"/>
        <end position="348"/>
    </location>
</feature>